<protein>
    <submittedName>
        <fullName evidence="2">Dipicolinate synthase subunit B</fullName>
    </submittedName>
</protein>
<dbReference type="EMBL" id="DVIR01000002">
    <property type="protein sequence ID" value="HIS23797.1"/>
    <property type="molecule type" value="Genomic_DNA"/>
</dbReference>
<sequence>MDSPKVRIGYAITGSFCTFSKTFEAMKRLVARDYELTPIMSYNAYELSTRFGTSAQNREMATAITGKAIIHTIRDAEPIGPKRMFDILVVAPCTSNTLAKLACGINDTPVTMAVKSHVRNMRPVVIAVSTNDALAAAAANIGALQAAKNYYFVPYGQDDYLIKPYSMVADFGMMERTVELALSGVQIQPMIV</sequence>
<dbReference type="InterPro" id="IPR036551">
    <property type="entry name" value="Flavin_trans-like"/>
</dbReference>
<dbReference type="Gene3D" id="3.40.50.1950">
    <property type="entry name" value="Flavin prenyltransferase-like"/>
    <property type="match status" value="1"/>
</dbReference>
<name>A0A9D1EMS7_9FIRM</name>
<dbReference type="InterPro" id="IPR003382">
    <property type="entry name" value="Flavoprotein"/>
</dbReference>
<dbReference type="AlphaFoldDB" id="A0A9D1EMS7"/>
<feature type="domain" description="Flavoprotein" evidence="1">
    <location>
        <begin position="7"/>
        <end position="157"/>
    </location>
</feature>
<dbReference type="SUPFAM" id="SSF52507">
    <property type="entry name" value="Homo-oligomeric flavin-containing Cys decarboxylases, HFCD"/>
    <property type="match status" value="1"/>
</dbReference>
<organism evidence="2 3">
    <name type="scientific">Candidatus Faeciplasma gallinarum</name>
    <dbReference type="NCBI Taxonomy" id="2840799"/>
    <lineage>
        <taxon>Bacteria</taxon>
        <taxon>Bacillati</taxon>
        <taxon>Bacillota</taxon>
        <taxon>Clostridia</taxon>
        <taxon>Eubacteriales</taxon>
        <taxon>Oscillospiraceae</taxon>
        <taxon>Oscillospiraceae incertae sedis</taxon>
        <taxon>Candidatus Faeciplasma</taxon>
    </lineage>
</organism>
<accession>A0A9D1EMS7</accession>
<dbReference type="Pfam" id="PF02441">
    <property type="entry name" value="Flavoprotein"/>
    <property type="match status" value="1"/>
</dbReference>
<dbReference type="Proteomes" id="UP000823982">
    <property type="component" value="Unassembled WGS sequence"/>
</dbReference>
<gene>
    <name evidence="2" type="ORF">IAD01_00095</name>
</gene>
<dbReference type="NCBIfam" id="NF006161">
    <property type="entry name" value="PRK08305.1"/>
    <property type="match status" value="1"/>
</dbReference>
<evidence type="ECO:0000313" key="3">
    <source>
        <dbReference type="Proteomes" id="UP000823982"/>
    </source>
</evidence>
<comment type="caution">
    <text evidence="2">The sequence shown here is derived from an EMBL/GenBank/DDBJ whole genome shotgun (WGS) entry which is preliminary data.</text>
</comment>
<evidence type="ECO:0000259" key="1">
    <source>
        <dbReference type="Pfam" id="PF02441"/>
    </source>
</evidence>
<evidence type="ECO:0000313" key="2">
    <source>
        <dbReference type="EMBL" id="HIS23797.1"/>
    </source>
</evidence>
<reference evidence="2" key="1">
    <citation type="submission" date="2020-10" db="EMBL/GenBank/DDBJ databases">
        <authorList>
            <person name="Gilroy R."/>
        </authorList>
    </citation>
    <scope>NUCLEOTIDE SEQUENCE</scope>
    <source>
        <strain evidence="2">CHK157-1446</strain>
    </source>
</reference>
<reference evidence="2" key="2">
    <citation type="journal article" date="2021" name="PeerJ">
        <title>Extensive microbial diversity within the chicken gut microbiome revealed by metagenomics and culture.</title>
        <authorList>
            <person name="Gilroy R."/>
            <person name="Ravi A."/>
            <person name="Getino M."/>
            <person name="Pursley I."/>
            <person name="Horton D.L."/>
            <person name="Alikhan N.F."/>
            <person name="Baker D."/>
            <person name="Gharbi K."/>
            <person name="Hall N."/>
            <person name="Watson M."/>
            <person name="Adriaenssens E.M."/>
            <person name="Foster-Nyarko E."/>
            <person name="Jarju S."/>
            <person name="Secka A."/>
            <person name="Antonio M."/>
            <person name="Oren A."/>
            <person name="Chaudhuri R.R."/>
            <person name="La Ragione R."/>
            <person name="Hildebrand F."/>
            <person name="Pallen M.J."/>
        </authorList>
    </citation>
    <scope>NUCLEOTIDE SEQUENCE</scope>
    <source>
        <strain evidence="2">CHK157-1446</strain>
    </source>
</reference>
<dbReference type="GO" id="GO:0003824">
    <property type="term" value="F:catalytic activity"/>
    <property type="evidence" value="ECO:0007669"/>
    <property type="project" value="InterPro"/>
</dbReference>
<proteinExistence type="predicted"/>